<evidence type="ECO:0000313" key="4">
    <source>
        <dbReference type="Proteomes" id="UP001162031"/>
    </source>
</evidence>
<proteinExistence type="predicted"/>
<dbReference type="AlphaFoldDB" id="A0AAV0TDE5"/>
<evidence type="ECO:0000256" key="1">
    <source>
        <dbReference type="SAM" id="MobiDB-lite"/>
    </source>
</evidence>
<reference evidence="3" key="1">
    <citation type="submission" date="2022-12" db="EMBL/GenBank/DDBJ databases">
        <authorList>
            <person name="Webb A."/>
        </authorList>
    </citation>
    <scope>NUCLEOTIDE SEQUENCE</scope>
    <source>
        <strain evidence="3">Hp1</strain>
    </source>
</reference>
<feature type="compositionally biased region" description="Low complexity" evidence="1">
    <location>
        <begin position="67"/>
        <end position="76"/>
    </location>
</feature>
<keyword evidence="2" id="KW-0732">Signal</keyword>
<name>A0AAV0TDE5_HYABA</name>
<sequence>MVCSFKSLALLALAVASVSTPALAQLDPASVAFAANAAAPSTPEHDPVESTPDQAPPSEADEGMNAVVSDSVSNVVTETKVDAPDVEPETPEIEAGWRPVGQNGAPAAPTPVDEPTPSPDEGPTPAPVPESSASGAVPRATALVVVASVAITGFFI</sequence>
<dbReference type="EMBL" id="CANTFL010000254">
    <property type="protein sequence ID" value="CAI5720023.1"/>
    <property type="molecule type" value="Genomic_DNA"/>
</dbReference>
<feature type="chain" id="PRO_5043471587" description="RxLR effector candidate protein" evidence="2">
    <location>
        <begin position="25"/>
        <end position="156"/>
    </location>
</feature>
<dbReference type="Proteomes" id="UP001162031">
    <property type="component" value="Unassembled WGS sequence"/>
</dbReference>
<protein>
    <recommendedName>
        <fullName evidence="5">RxLR effector candidate protein</fullName>
    </recommendedName>
</protein>
<feature type="region of interest" description="Disordered" evidence="1">
    <location>
        <begin position="37"/>
        <end position="137"/>
    </location>
</feature>
<evidence type="ECO:0008006" key="5">
    <source>
        <dbReference type="Google" id="ProtNLM"/>
    </source>
</evidence>
<organism evidence="3 4">
    <name type="scientific">Hyaloperonospora brassicae</name>
    <name type="common">Brassica downy mildew</name>
    <name type="synonym">Peronospora brassicae</name>
    <dbReference type="NCBI Taxonomy" id="162125"/>
    <lineage>
        <taxon>Eukaryota</taxon>
        <taxon>Sar</taxon>
        <taxon>Stramenopiles</taxon>
        <taxon>Oomycota</taxon>
        <taxon>Peronosporomycetes</taxon>
        <taxon>Peronosporales</taxon>
        <taxon>Peronosporaceae</taxon>
        <taxon>Hyaloperonospora</taxon>
    </lineage>
</organism>
<evidence type="ECO:0000313" key="3">
    <source>
        <dbReference type="EMBL" id="CAI5720023.1"/>
    </source>
</evidence>
<feature type="compositionally biased region" description="Pro residues" evidence="1">
    <location>
        <begin position="108"/>
        <end position="128"/>
    </location>
</feature>
<feature type="signal peptide" evidence="2">
    <location>
        <begin position="1"/>
        <end position="24"/>
    </location>
</feature>
<keyword evidence="4" id="KW-1185">Reference proteome</keyword>
<gene>
    <name evidence="3" type="ORF">HBR001_LOCUS2305</name>
</gene>
<accession>A0AAV0TDE5</accession>
<comment type="caution">
    <text evidence="3">The sequence shown here is derived from an EMBL/GenBank/DDBJ whole genome shotgun (WGS) entry which is preliminary data.</text>
</comment>
<evidence type="ECO:0000256" key="2">
    <source>
        <dbReference type="SAM" id="SignalP"/>
    </source>
</evidence>